<sequence length="1013" mass="109101">MKKRFNDLLRNSFLSGLFLMFMGIQFSYAQQTVTGTVTDELGPVAGANIVIKGTTNGTQTDFDGNFTISASSSDVLVISYLGYATQSVPVGDKNTLNVKLEEDASQLEEVIVIGYGTAKKSDLTGAVSRVTTESFEAQPITRVEEALQGRASGVTVAKANGQPGGAIKVRVRGVNSIDGDNSPLVVIDGIQGGDLTSLNPNDIASMDILKDASATAIYGVRGSNGVIIITTKRGSGKGKIAVDFFTTVSSTPEFLPTLADNPDQFAIIENARRVSTGGSPIFSDQEIADLASNGGTNYQDEILRTGISKNLQISASGSEGNISYFLSGNYRDEEGIVINTGFQQLAARSNLSAQVSDKLKVSLNIAASRGELKNDAQALGNGQGSFMYKALTWDPTTPVFDADGNYNLRSLKGIASLNDNPVRTLNETDITDIRERLSTALNVSYNITDNFTYTFVAGTQLVNNNRQRYAVEVGDDQLPHTSFFNNKTTSYQITNIFTWNKNFNDLHNLKLTGVQEYSNSKFIGNNYEAENLPAGSNGFYFAELATGLKDIGNTLEPRELSSYMLRAEYILADDLFLTATGRYDASSVFRETSRWGFFPSVALAYSLNDLIEDSESISSLKLRAGWGQVGNQNVDPFDTYTTLTTNAYSFDGNSPQPGARLDRVGNPDLTWETTSQVNVGIDLGFQGGRGNITLEGYKKVTEDILLPVALPETFGGNNSQITVSRNVGEVENVGFDLTLGYDIIATDNLNWNSNFSLSYVKNEVTSLYDGLTEIPGRFTAPGGQGNILNGIEVGQPLGQFFGATFLGTWKSTDNIPTNSAGNAVAQPGDAKYLLDENNDIVFSSIGNGTPDLTWGFNNSVNYKAWDINIFLQGVHGFDVYNVMQGGITGGAGDSRSFLASDHVNAWTPTNETDIPATAQLYGSSRYVEKGDFIRLSNLSVGYTMKDVAGLENTSVKIYASGQNLFLITDYSGFDPEATSRRTNNQGNSDAASGINIGAYPNPRTLSLGVKVGF</sequence>
<comment type="similarity">
    <text evidence="7">Belongs to the TonB-dependent receptor family.</text>
</comment>
<dbReference type="NCBIfam" id="TIGR04057">
    <property type="entry name" value="SusC_RagA_signa"/>
    <property type="match status" value="1"/>
</dbReference>
<dbReference type="FunFam" id="2.170.130.10:FF:000008">
    <property type="entry name" value="SusC/RagA family TonB-linked outer membrane protein"/>
    <property type="match status" value="1"/>
</dbReference>
<comment type="subcellular location">
    <subcellularLocation>
        <location evidence="1 7">Cell outer membrane</location>
        <topology evidence="1 7">Multi-pass membrane protein</topology>
    </subcellularLocation>
</comment>
<evidence type="ECO:0000313" key="10">
    <source>
        <dbReference type="EMBL" id="RKR14381.1"/>
    </source>
</evidence>
<dbReference type="InterPro" id="IPR037066">
    <property type="entry name" value="Plug_dom_sf"/>
</dbReference>
<proteinExistence type="inferred from homology"/>
<dbReference type="InterPro" id="IPR023996">
    <property type="entry name" value="TonB-dep_OMP_SusC/RagA"/>
</dbReference>
<keyword evidence="6 7" id="KW-0998">Cell outer membrane</keyword>
<dbReference type="PROSITE" id="PS52016">
    <property type="entry name" value="TONB_DEPENDENT_REC_3"/>
    <property type="match status" value="1"/>
</dbReference>
<dbReference type="InterPro" id="IPR023997">
    <property type="entry name" value="TonB-dep_OMP_SusC/RagA_CS"/>
</dbReference>
<keyword evidence="3 7" id="KW-1134">Transmembrane beta strand</keyword>
<evidence type="ECO:0000256" key="6">
    <source>
        <dbReference type="ARBA" id="ARBA00023237"/>
    </source>
</evidence>
<name>A0A495ECF9_9FLAO</name>
<evidence type="ECO:0000256" key="4">
    <source>
        <dbReference type="ARBA" id="ARBA00022692"/>
    </source>
</evidence>
<dbReference type="RefSeq" id="WP_170146687.1">
    <property type="nucleotide sequence ID" value="NZ_RBIQ01000007.1"/>
</dbReference>
<evidence type="ECO:0000256" key="1">
    <source>
        <dbReference type="ARBA" id="ARBA00004571"/>
    </source>
</evidence>
<dbReference type="Pfam" id="PF13715">
    <property type="entry name" value="CarbopepD_reg_2"/>
    <property type="match status" value="1"/>
</dbReference>
<feature type="chain" id="PRO_5019848669" evidence="8">
    <location>
        <begin position="30"/>
        <end position="1013"/>
    </location>
</feature>
<evidence type="ECO:0000256" key="8">
    <source>
        <dbReference type="SAM" id="SignalP"/>
    </source>
</evidence>
<feature type="domain" description="TonB-dependent receptor plug" evidence="9">
    <location>
        <begin position="120"/>
        <end position="226"/>
    </location>
</feature>
<evidence type="ECO:0000313" key="11">
    <source>
        <dbReference type="Proteomes" id="UP000269412"/>
    </source>
</evidence>
<dbReference type="SUPFAM" id="SSF56935">
    <property type="entry name" value="Porins"/>
    <property type="match status" value="1"/>
</dbReference>
<comment type="caution">
    <text evidence="10">The sequence shown here is derived from an EMBL/GenBank/DDBJ whole genome shotgun (WGS) entry which is preliminary data.</text>
</comment>
<keyword evidence="5 7" id="KW-0472">Membrane</keyword>
<evidence type="ECO:0000256" key="7">
    <source>
        <dbReference type="PROSITE-ProRule" id="PRU01360"/>
    </source>
</evidence>
<keyword evidence="2 7" id="KW-0813">Transport</keyword>
<accession>A0A495ECF9</accession>
<dbReference type="InterPro" id="IPR039426">
    <property type="entry name" value="TonB-dep_rcpt-like"/>
</dbReference>
<dbReference type="Gene3D" id="2.170.130.10">
    <property type="entry name" value="TonB-dependent receptor, plug domain"/>
    <property type="match status" value="1"/>
</dbReference>
<dbReference type="AlphaFoldDB" id="A0A495ECF9"/>
<organism evidence="10 11">
    <name type="scientific">Maribacter vaceletii</name>
    <dbReference type="NCBI Taxonomy" id="1206816"/>
    <lineage>
        <taxon>Bacteria</taxon>
        <taxon>Pseudomonadati</taxon>
        <taxon>Bacteroidota</taxon>
        <taxon>Flavobacteriia</taxon>
        <taxon>Flavobacteriales</taxon>
        <taxon>Flavobacteriaceae</taxon>
        <taxon>Maribacter</taxon>
    </lineage>
</organism>
<dbReference type="InterPro" id="IPR012910">
    <property type="entry name" value="Plug_dom"/>
</dbReference>
<feature type="signal peptide" evidence="8">
    <location>
        <begin position="1"/>
        <end position="29"/>
    </location>
</feature>
<dbReference type="EMBL" id="RBIQ01000007">
    <property type="protein sequence ID" value="RKR14381.1"/>
    <property type="molecule type" value="Genomic_DNA"/>
</dbReference>
<dbReference type="GO" id="GO:0009279">
    <property type="term" value="C:cell outer membrane"/>
    <property type="evidence" value="ECO:0007669"/>
    <property type="project" value="UniProtKB-SubCell"/>
</dbReference>
<gene>
    <name evidence="10" type="ORF">CLV91_0456</name>
</gene>
<dbReference type="InterPro" id="IPR036942">
    <property type="entry name" value="Beta-barrel_TonB_sf"/>
</dbReference>
<evidence type="ECO:0000256" key="3">
    <source>
        <dbReference type="ARBA" id="ARBA00022452"/>
    </source>
</evidence>
<dbReference type="Pfam" id="PF07715">
    <property type="entry name" value="Plug"/>
    <property type="match status" value="1"/>
</dbReference>
<dbReference type="Gene3D" id="2.40.170.20">
    <property type="entry name" value="TonB-dependent receptor, beta-barrel domain"/>
    <property type="match status" value="1"/>
</dbReference>
<keyword evidence="4 7" id="KW-0812">Transmembrane</keyword>
<reference evidence="10 11" key="1">
    <citation type="submission" date="2018-10" db="EMBL/GenBank/DDBJ databases">
        <title>Genomic Encyclopedia of Archaeal and Bacterial Type Strains, Phase II (KMG-II): from individual species to whole genera.</title>
        <authorList>
            <person name="Goeker M."/>
        </authorList>
    </citation>
    <scope>NUCLEOTIDE SEQUENCE [LARGE SCALE GENOMIC DNA]</scope>
    <source>
        <strain evidence="10 11">DSM 25230</strain>
    </source>
</reference>
<keyword evidence="8" id="KW-0732">Signal</keyword>
<dbReference type="Proteomes" id="UP000269412">
    <property type="component" value="Unassembled WGS sequence"/>
</dbReference>
<dbReference type="Gene3D" id="2.60.40.1120">
    <property type="entry name" value="Carboxypeptidase-like, regulatory domain"/>
    <property type="match status" value="1"/>
</dbReference>
<dbReference type="InterPro" id="IPR008969">
    <property type="entry name" value="CarboxyPept-like_regulatory"/>
</dbReference>
<evidence type="ECO:0000256" key="5">
    <source>
        <dbReference type="ARBA" id="ARBA00023136"/>
    </source>
</evidence>
<protein>
    <submittedName>
        <fullName evidence="10">TonB-linked SusC/RagA family outer membrane protein</fullName>
    </submittedName>
</protein>
<evidence type="ECO:0000259" key="9">
    <source>
        <dbReference type="Pfam" id="PF07715"/>
    </source>
</evidence>
<keyword evidence="11" id="KW-1185">Reference proteome</keyword>
<dbReference type="NCBIfam" id="TIGR04056">
    <property type="entry name" value="OMP_RagA_SusC"/>
    <property type="match status" value="1"/>
</dbReference>
<dbReference type="SUPFAM" id="SSF49464">
    <property type="entry name" value="Carboxypeptidase regulatory domain-like"/>
    <property type="match status" value="1"/>
</dbReference>
<evidence type="ECO:0000256" key="2">
    <source>
        <dbReference type="ARBA" id="ARBA00022448"/>
    </source>
</evidence>